<evidence type="ECO:0000259" key="2">
    <source>
        <dbReference type="PROSITE" id="PS50966"/>
    </source>
</evidence>
<reference evidence="3" key="1">
    <citation type="submission" date="2022-06" db="EMBL/GenBank/DDBJ databases">
        <title>Genomic Encyclopedia of Archaeal and Bacterial Type Strains, Phase II (KMG-II): from individual species to whole genera.</title>
        <authorList>
            <person name="Goeker M."/>
        </authorList>
    </citation>
    <scope>NUCLEOTIDE SEQUENCE</scope>
    <source>
        <strain evidence="3">DSM 43935</strain>
    </source>
</reference>
<comment type="caution">
    <text evidence="3">The sequence shown here is derived from an EMBL/GenBank/DDBJ whole genome shotgun (WGS) entry which is preliminary data.</text>
</comment>
<keyword evidence="1" id="KW-0863">Zinc-finger</keyword>
<dbReference type="EMBL" id="JAMTCK010000002">
    <property type="protein sequence ID" value="MCP2164016.1"/>
    <property type="molecule type" value="Genomic_DNA"/>
</dbReference>
<evidence type="ECO:0000313" key="3">
    <source>
        <dbReference type="EMBL" id="MCP2164016.1"/>
    </source>
</evidence>
<gene>
    <name evidence="3" type="ORF">LX83_000856</name>
</gene>
<keyword evidence="1" id="KW-0479">Metal-binding</keyword>
<name>A0AAE3KDF9_9PSEU</name>
<dbReference type="GO" id="GO:0008270">
    <property type="term" value="F:zinc ion binding"/>
    <property type="evidence" value="ECO:0007669"/>
    <property type="project" value="UniProtKB-KW"/>
</dbReference>
<keyword evidence="4" id="KW-1185">Reference proteome</keyword>
<evidence type="ECO:0000256" key="1">
    <source>
        <dbReference type="PROSITE-ProRule" id="PRU00325"/>
    </source>
</evidence>
<evidence type="ECO:0000313" key="4">
    <source>
        <dbReference type="Proteomes" id="UP001206128"/>
    </source>
</evidence>
<dbReference type="Proteomes" id="UP001206128">
    <property type="component" value="Unassembled WGS sequence"/>
</dbReference>
<dbReference type="InterPro" id="IPR007527">
    <property type="entry name" value="Znf_SWIM"/>
</dbReference>
<accession>A0AAE3KDF9</accession>
<sequence length="671" mass="70384">MTRDDLIALTPEALIALANRGLVKRATKELDSGNGPEVAVEADGTVLGRFPDGVRTALPVGAGLDAASCSCGAPGVCRHRIALVFAYQRQVATTSAEGGESANAVGGESASATAPVAAEPVTRWSPGEFDDAALEAQLGSRALASARRTLRAGYAATVRRPTASSPVPVVELASCAVRFLVPHQLGFVHTDAAPGSRDDVVALAVWACREADQRDPDADELRLNVGGQTEQGTGSGIEPALGLVTELLLDGAAQAGTGLAATLARVRRDLDGRNLRWPVAALDDLTDQLNSYRARSARHHPERVAELIGELHARHRAVRNNAASPRTLVLGTEESAETPLRRVRLVGLGCRVSGVDGERTAEVFLAHADTGVVLVLRRTWESGVDAAPTGHDLAARRVSGTTLGRLAIGNVVTESAVRTASRAVRIASNRVAKTSILPSDGNWADLPDTLLVRDFAAAHTAMRGLPPRVIRPRVEAEFVRAVEISEVRSVGYHPGAQRLDAEILDARGQSATVSASYRSACPGALDSLERALRGELGRPRFVSGTLRRTRGRLVIDPVAVVAGTAVIVPDFAPGDGSTGLELAADPATDPLTDAIDAALALLAEAAHRGLRHLPATFAERGTEAASTLHRVGLTKAGEALREFAAATPTPERAVTPWLNAQLRLQVTAESR</sequence>
<keyword evidence="1" id="KW-0862">Zinc</keyword>
<organism evidence="3 4">
    <name type="scientific">Goodfellowiella coeruleoviolacea</name>
    <dbReference type="NCBI Taxonomy" id="334858"/>
    <lineage>
        <taxon>Bacteria</taxon>
        <taxon>Bacillati</taxon>
        <taxon>Actinomycetota</taxon>
        <taxon>Actinomycetes</taxon>
        <taxon>Pseudonocardiales</taxon>
        <taxon>Pseudonocardiaceae</taxon>
        <taxon>Goodfellowiella</taxon>
    </lineage>
</organism>
<protein>
    <recommendedName>
        <fullName evidence="2">SWIM-type domain-containing protein</fullName>
    </recommendedName>
</protein>
<dbReference type="AlphaFoldDB" id="A0AAE3KDF9"/>
<feature type="domain" description="SWIM-type" evidence="2">
    <location>
        <begin position="54"/>
        <end position="88"/>
    </location>
</feature>
<dbReference type="PROSITE" id="PS50966">
    <property type="entry name" value="ZF_SWIM"/>
    <property type="match status" value="1"/>
</dbReference>
<dbReference type="RefSeq" id="WP_253767270.1">
    <property type="nucleotide sequence ID" value="NZ_JAMTCK010000002.1"/>
</dbReference>
<proteinExistence type="predicted"/>